<organism evidence="2 3">
    <name type="scientific">Lysobacter enzymogenes</name>
    <dbReference type="NCBI Taxonomy" id="69"/>
    <lineage>
        <taxon>Bacteria</taxon>
        <taxon>Pseudomonadati</taxon>
        <taxon>Pseudomonadota</taxon>
        <taxon>Gammaproteobacteria</taxon>
        <taxon>Lysobacterales</taxon>
        <taxon>Lysobacteraceae</taxon>
        <taxon>Lysobacter</taxon>
    </lineage>
</organism>
<dbReference type="Proteomes" id="UP000061569">
    <property type="component" value="Chromosome"/>
</dbReference>
<dbReference type="STRING" id="69.GLE_5469"/>
<evidence type="ECO:0000313" key="3">
    <source>
        <dbReference type="Proteomes" id="UP000061569"/>
    </source>
</evidence>
<evidence type="ECO:0000256" key="1">
    <source>
        <dbReference type="SAM" id="Coils"/>
    </source>
</evidence>
<dbReference type="KEGG" id="lez:GLE_5469"/>
<feature type="coiled-coil region" evidence="1">
    <location>
        <begin position="156"/>
        <end position="183"/>
    </location>
</feature>
<keyword evidence="1" id="KW-0175">Coiled coil</keyword>
<gene>
    <name evidence="2" type="ORF">GLE_5469</name>
</gene>
<dbReference type="PATRIC" id="fig|69.6.peg.5384"/>
<sequence>MIAPARIVAARQGRTMAILGGDSYQWYLYQARQACALANARGQSGVLVKGAAFGVRAATSDKSACRLILKELGSRTVFSLPRAQVDALLKKSQRLDDAALRPDPKAKRLAARLARAEPKDFWSVVAALDWPKSSLDPAYPAIARAALRERLRAAELVRIAKAAARYRRELQKAVERLEKQAGDQLFLGGDDSFYDALAHAVSSGQRAFEAFVRKPESFVKKYNRAPVESENFESCFI</sequence>
<dbReference type="AlphaFoldDB" id="A0A0S2DQL5"/>
<accession>A0A0S2DQL5</accession>
<evidence type="ECO:0000313" key="2">
    <source>
        <dbReference type="EMBL" id="ALN60810.1"/>
    </source>
</evidence>
<dbReference type="EMBL" id="CP013140">
    <property type="protein sequence ID" value="ALN60810.1"/>
    <property type="molecule type" value="Genomic_DNA"/>
</dbReference>
<protein>
    <submittedName>
        <fullName evidence="2">Uncharacterized protein</fullName>
    </submittedName>
</protein>
<proteinExistence type="predicted"/>
<name>A0A0S2DQL5_LYSEN</name>
<reference evidence="2 3" key="1">
    <citation type="submission" date="2015-11" db="EMBL/GenBank/DDBJ databases">
        <title>Genome sequences of Lysobacter enzymogenes strain C3 and Lysobacter antibioticus ATCC 29479.</title>
        <authorList>
            <person name="Kobayashi D.Y."/>
        </authorList>
    </citation>
    <scope>NUCLEOTIDE SEQUENCE [LARGE SCALE GENOMIC DNA]</scope>
    <source>
        <strain evidence="2 3">C3</strain>
    </source>
</reference>